<dbReference type="SMART" id="SM00098">
    <property type="entry name" value="alkPPc"/>
    <property type="match status" value="1"/>
</dbReference>
<dbReference type="AlphaFoldDB" id="A0A2T0UZI2"/>
<dbReference type="InterPro" id="IPR017850">
    <property type="entry name" value="Alkaline_phosphatase_core_sf"/>
</dbReference>
<name>A0A2T0UZI2_9MICO</name>
<evidence type="ECO:0000256" key="6">
    <source>
        <dbReference type="SAM" id="MobiDB-lite"/>
    </source>
</evidence>
<dbReference type="GO" id="GO:0046872">
    <property type="term" value="F:metal ion binding"/>
    <property type="evidence" value="ECO:0007669"/>
    <property type="project" value="UniProtKB-KW"/>
</dbReference>
<dbReference type="Proteomes" id="UP000237822">
    <property type="component" value="Unassembled WGS sequence"/>
</dbReference>
<feature type="disulfide bond" evidence="4">
    <location>
        <begin position="185"/>
        <end position="195"/>
    </location>
</feature>
<feature type="active site" description="Phosphoserine intermediate" evidence="2">
    <location>
        <position position="119"/>
    </location>
</feature>
<gene>
    <name evidence="8" type="ORF">BCF74_102176</name>
</gene>
<evidence type="ECO:0000256" key="7">
    <source>
        <dbReference type="SAM" id="SignalP"/>
    </source>
</evidence>
<evidence type="ECO:0000256" key="2">
    <source>
        <dbReference type="PIRSR" id="PIRSR601952-1"/>
    </source>
</evidence>
<comment type="cofactor">
    <cofactor evidence="3">
        <name>Zn(2+)</name>
        <dbReference type="ChEBI" id="CHEBI:29105"/>
    </cofactor>
    <text evidence="3">Binds 2 Zn(2+) ions.</text>
</comment>
<keyword evidence="3" id="KW-0460">Magnesium</keyword>
<dbReference type="OrthoDB" id="9794455at2"/>
<dbReference type="Pfam" id="PF00245">
    <property type="entry name" value="Alk_phosphatase"/>
    <property type="match status" value="1"/>
</dbReference>
<dbReference type="EMBL" id="PVTI01000002">
    <property type="protein sequence ID" value="PRY63343.1"/>
    <property type="molecule type" value="Genomic_DNA"/>
</dbReference>
<feature type="compositionally biased region" description="Basic and acidic residues" evidence="6">
    <location>
        <begin position="342"/>
        <end position="363"/>
    </location>
</feature>
<dbReference type="SUPFAM" id="SSF53649">
    <property type="entry name" value="Alkaline phosphatase-like"/>
    <property type="match status" value="2"/>
</dbReference>
<proteinExistence type="inferred from homology"/>
<feature type="binding site" evidence="3">
    <location>
        <position position="69"/>
    </location>
    <ligand>
        <name>Mg(2+)</name>
        <dbReference type="ChEBI" id="CHEBI:18420"/>
    </ligand>
</feature>
<comment type="similarity">
    <text evidence="5">Belongs to the alkaline phosphatase family.</text>
</comment>
<feature type="binding site" evidence="3">
    <location>
        <position position="374"/>
    </location>
    <ligand>
        <name>Mg(2+)</name>
        <dbReference type="ChEBI" id="CHEBI:18420"/>
    </ligand>
</feature>
<dbReference type="NCBIfam" id="NF007810">
    <property type="entry name" value="PRK10518.1"/>
    <property type="match status" value="1"/>
</dbReference>
<organism evidence="8 9">
    <name type="scientific">Knoellia remsis</name>
    <dbReference type="NCBI Taxonomy" id="407159"/>
    <lineage>
        <taxon>Bacteria</taxon>
        <taxon>Bacillati</taxon>
        <taxon>Actinomycetota</taxon>
        <taxon>Actinomycetes</taxon>
        <taxon>Micrococcales</taxon>
        <taxon>Intrasporangiaceae</taxon>
        <taxon>Knoellia</taxon>
    </lineage>
</organism>
<feature type="binding site" evidence="3">
    <location>
        <position position="379"/>
    </location>
    <ligand>
        <name>Zn(2+)</name>
        <dbReference type="ChEBI" id="CHEBI:29105"/>
        <label>2</label>
    </ligand>
</feature>
<feature type="region of interest" description="Disordered" evidence="6">
    <location>
        <begin position="328"/>
        <end position="363"/>
    </location>
</feature>
<protein>
    <submittedName>
        <fullName evidence="8">Alkaline phosphatase</fullName>
    </submittedName>
</protein>
<dbReference type="PANTHER" id="PTHR11596">
    <property type="entry name" value="ALKALINE PHOSPHATASE"/>
    <property type="match status" value="1"/>
</dbReference>
<evidence type="ECO:0000256" key="1">
    <source>
        <dbReference type="ARBA" id="ARBA00022553"/>
    </source>
</evidence>
<keyword evidence="3" id="KW-0862">Zinc</keyword>
<reference evidence="8 9" key="1">
    <citation type="submission" date="2018-03" db="EMBL/GenBank/DDBJ databases">
        <title>Genomic Encyclopedia of Archaeal and Bacterial Type Strains, Phase II (KMG-II): from individual species to whole genera.</title>
        <authorList>
            <person name="Goeker M."/>
        </authorList>
    </citation>
    <scope>NUCLEOTIDE SEQUENCE [LARGE SCALE GENOMIC DNA]</scope>
    <source>
        <strain evidence="8 9">ATCC BAA-1496</strain>
    </source>
</reference>
<sequence length="504" mass="51538">MTPLIRSSRRTTLALATVSALAITGTAAYAASGLAATGGATRLSGDQTAAVKKAIDGGKARNVILLIGDGMGDSEITSARYYEYGAAGRLPGIDALPLTGQYTTYSLYKDGKPDYAPDSAATGTAWATGTKTYDNAVSVDIEGKPLPTLLKLAKERGLKTGNVTTSDIQDATPAVQVANISQRSCFGPEKTSTTCPEAALENGGPGSITEQLLTTRPDVTLGGGAKTFAEKAKAGEYAGQTLAQQATARGYRTVTDVAGLEAVTEANQDTPLLGLFAPGNLPVRYTGPKATPTGGALPPVKCTANPERPSTQPTLAQMTTKAIELLDTPAAQSEGKGNGKAKGHDKGKAKGKAKGHDKANAQAKGDKGFFLQVEGASIDKQDHAANACGQIGEAIDLDEAVQAALEFAKKDGNTTVIVTADHAHTSQIVEGGSTTPGLTANLLTKDGSPLTIAYGTGAAGDSQQHTGSQLRVAGYGPQAANVVGLTDQTDMFFTISRALGLGER</sequence>
<feature type="chain" id="PRO_5015779588" evidence="7">
    <location>
        <begin position="31"/>
        <end position="504"/>
    </location>
</feature>
<keyword evidence="7" id="KW-0732">Signal</keyword>
<dbReference type="PRINTS" id="PR00113">
    <property type="entry name" value="ALKPHPHTASE"/>
</dbReference>
<dbReference type="GO" id="GO:0004035">
    <property type="term" value="F:alkaline phosphatase activity"/>
    <property type="evidence" value="ECO:0007669"/>
    <property type="project" value="TreeGrafter"/>
</dbReference>
<dbReference type="InterPro" id="IPR001952">
    <property type="entry name" value="Alkaline_phosphatase"/>
</dbReference>
<evidence type="ECO:0000313" key="9">
    <source>
        <dbReference type="Proteomes" id="UP000237822"/>
    </source>
</evidence>
<evidence type="ECO:0000256" key="5">
    <source>
        <dbReference type="RuleBase" id="RU003946"/>
    </source>
</evidence>
<feature type="binding site" evidence="3">
    <location>
        <position position="69"/>
    </location>
    <ligand>
        <name>Zn(2+)</name>
        <dbReference type="ChEBI" id="CHEBI:29105"/>
        <label>2</label>
    </ligand>
</feature>
<dbReference type="CDD" id="cd16012">
    <property type="entry name" value="ALP"/>
    <property type="match status" value="1"/>
</dbReference>
<feature type="binding site" evidence="3">
    <location>
        <position position="465"/>
    </location>
    <ligand>
        <name>Zn(2+)</name>
        <dbReference type="ChEBI" id="CHEBI:29105"/>
        <label>2</label>
    </ligand>
</feature>
<comment type="cofactor">
    <cofactor evidence="3">
        <name>Mg(2+)</name>
        <dbReference type="ChEBI" id="CHEBI:18420"/>
    </cofactor>
    <text evidence="3">Binds 1 Mg(2+) ion.</text>
</comment>
<feature type="disulfide bond" evidence="4">
    <location>
        <begin position="302"/>
        <end position="388"/>
    </location>
</feature>
<keyword evidence="3" id="KW-0479">Metal-binding</keyword>
<evidence type="ECO:0000256" key="3">
    <source>
        <dbReference type="PIRSR" id="PIRSR601952-2"/>
    </source>
</evidence>
<feature type="binding site" evidence="3">
    <location>
        <position position="170"/>
    </location>
    <ligand>
        <name>Mg(2+)</name>
        <dbReference type="ChEBI" id="CHEBI:18420"/>
    </ligand>
</feature>
<feature type="signal peptide" evidence="7">
    <location>
        <begin position="1"/>
        <end position="30"/>
    </location>
</feature>
<keyword evidence="4" id="KW-1015">Disulfide bond</keyword>
<dbReference type="Gene3D" id="3.40.720.10">
    <property type="entry name" value="Alkaline Phosphatase, subunit A"/>
    <property type="match status" value="2"/>
</dbReference>
<comment type="caution">
    <text evidence="8">The sequence shown here is derived from an EMBL/GenBank/DDBJ whole genome shotgun (WGS) entry which is preliminary data.</text>
</comment>
<keyword evidence="1" id="KW-0597">Phosphoprotein</keyword>
<keyword evidence="9" id="KW-1185">Reference proteome</keyword>
<evidence type="ECO:0000313" key="8">
    <source>
        <dbReference type="EMBL" id="PRY63343.1"/>
    </source>
</evidence>
<feature type="binding site" evidence="3">
    <location>
        <position position="421"/>
    </location>
    <ligand>
        <name>Zn(2+)</name>
        <dbReference type="ChEBI" id="CHEBI:29105"/>
        <label>2</label>
    </ligand>
</feature>
<dbReference type="PANTHER" id="PTHR11596:SF5">
    <property type="entry name" value="ALKALINE PHOSPHATASE"/>
    <property type="match status" value="1"/>
</dbReference>
<feature type="binding site" evidence="3">
    <location>
        <position position="422"/>
    </location>
    <ligand>
        <name>Zn(2+)</name>
        <dbReference type="ChEBI" id="CHEBI:29105"/>
        <label>2</label>
    </ligand>
</feature>
<evidence type="ECO:0000256" key="4">
    <source>
        <dbReference type="PIRSR" id="PIRSR601952-3"/>
    </source>
</evidence>
<feature type="binding site" evidence="3">
    <location>
        <position position="383"/>
    </location>
    <ligand>
        <name>Zn(2+)</name>
        <dbReference type="ChEBI" id="CHEBI:29105"/>
        <label>2</label>
    </ligand>
</feature>
<feature type="binding site" evidence="3">
    <location>
        <position position="172"/>
    </location>
    <ligand>
        <name>Mg(2+)</name>
        <dbReference type="ChEBI" id="CHEBI:18420"/>
    </ligand>
</feature>
<accession>A0A2T0UZI2</accession>